<evidence type="ECO:0000256" key="2">
    <source>
        <dbReference type="SAM" id="Phobius"/>
    </source>
</evidence>
<gene>
    <name evidence="4" type="ORF">P5G52_16975</name>
</gene>
<dbReference type="InterPro" id="IPR027417">
    <property type="entry name" value="P-loop_NTPase"/>
</dbReference>
<organism evidence="4 5">
    <name type="scientific">Arthrobacter burdickii</name>
    <dbReference type="NCBI Taxonomy" id="3035920"/>
    <lineage>
        <taxon>Bacteria</taxon>
        <taxon>Bacillati</taxon>
        <taxon>Actinomycetota</taxon>
        <taxon>Actinomycetes</taxon>
        <taxon>Micrococcales</taxon>
        <taxon>Micrococcaceae</taxon>
        <taxon>Arthrobacter</taxon>
    </lineage>
</organism>
<dbReference type="EMBL" id="JAROCG010000002">
    <property type="protein sequence ID" value="MDN4612565.1"/>
    <property type="molecule type" value="Genomic_DNA"/>
</dbReference>
<dbReference type="InterPro" id="IPR045063">
    <property type="entry name" value="Dynamin_N"/>
</dbReference>
<dbReference type="InterPro" id="IPR051943">
    <property type="entry name" value="TRAFAC_Dynamin-like_GTPase"/>
</dbReference>
<dbReference type="Proteomes" id="UP001174209">
    <property type="component" value="Unassembled WGS sequence"/>
</dbReference>
<reference evidence="4" key="1">
    <citation type="submission" date="2023-06" db="EMBL/GenBank/DDBJ databases">
        <title>MT1 and MT2 Draft Genomes of Novel Species.</title>
        <authorList>
            <person name="Venkateswaran K."/>
        </authorList>
    </citation>
    <scope>NUCLEOTIDE SEQUENCE</scope>
    <source>
        <strain evidence="4">IIF3SC-B10</strain>
    </source>
</reference>
<accession>A0ABT8K526</accession>
<evidence type="ECO:0000259" key="3">
    <source>
        <dbReference type="Pfam" id="PF00350"/>
    </source>
</evidence>
<dbReference type="PANTHER" id="PTHR43681">
    <property type="entry name" value="TRANSMEMBRANE GTPASE FZO"/>
    <property type="match status" value="1"/>
</dbReference>
<keyword evidence="2" id="KW-0812">Transmembrane</keyword>
<dbReference type="SUPFAM" id="SSF52540">
    <property type="entry name" value="P-loop containing nucleoside triphosphate hydrolases"/>
    <property type="match status" value="1"/>
</dbReference>
<keyword evidence="1" id="KW-0175">Coiled coil</keyword>
<feature type="transmembrane region" description="Helical" evidence="2">
    <location>
        <begin position="467"/>
        <end position="493"/>
    </location>
</feature>
<feature type="domain" description="Dynamin N-terminal" evidence="3">
    <location>
        <begin position="41"/>
        <end position="196"/>
    </location>
</feature>
<evidence type="ECO:0000256" key="1">
    <source>
        <dbReference type="SAM" id="Coils"/>
    </source>
</evidence>
<keyword evidence="2" id="KW-0472">Membrane</keyword>
<proteinExistence type="predicted"/>
<sequence>MDDLITLVNSGLGLVATGDRADLRQRLDQTLARLANPDIRVIVVGEFKQGKSKLINALVNAPVCPVDDDIATSVPTVVSFGDPASAAVLVPREGGGPEQDPAAFERRPVALEDIAGFVSERGNPSNRQGLASAEVRLPRRVLADGLSVIDSPGVGGLESAHALTTLTALPTADAMILVSDASQEYTEPELRFLRQAQRIVPNVGCVLSKIDLYPQWRTVADLDRAHLAQAGVGAVQLLPVSSDLRLVASQTKDAELNRESGFPELVGYLRNDVVGRAQTLRRNSVAQDLLSTTEHLRLSVTSELQALQNPEGVPVLLAQLEEAKAKADQQRKRSSRWQTTLNDGASDLISDMEHDLRDRLRSIQREAEAAIDDGDPGPVWDQFAEWLEQRVASAVSDTFVWTNERSRWLAEQVAELFALDEVPLPLLEVSSTDGVLAPVEEVPHLDPGRVSAAGKVLIGMRGSYGGVLMFGLLTGIIGMSLINPLSVGAGLLLGRKAYREDKDARLKRRQAEAKALVRRQMDDVVFQVGKQLKDRLRLVQREIRDHFGDIAEEHHRSLADSVAAAQRSASTFRQERDERVTALKAQLARIDQLHAQAKRLLPDAAPVPRRSADVGAGA</sequence>
<keyword evidence="5" id="KW-1185">Reference proteome</keyword>
<keyword evidence="2" id="KW-1133">Transmembrane helix</keyword>
<dbReference type="RefSeq" id="WP_301229719.1">
    <property type="nucleotide sequence ID" value="NZ_JAROCG010000002.1"/>
</dbReference>
<comment type="caution">
    <text evidence="4">The sequence shown here is derived from an EMBL/GenBank/DDBJ whole genome shotgun (WGS) entry which is preliminary data.</text>
</comment>
<feature type="coiled-coil region" evidence="1">
    <location>
        <begin position="313"/>
        <end position="373"/>
    </location>
</feature>
<dbReference type="PANTHER" id="PTHR43681:SF1">
    <property type="entry name" value="SARCALUMENIN"/>
    <property type="match status" value="1"/>
</dbReference>
<name>A0ABT8K526_9MICC</name>
<evidence type="ECO:0000313" key="4">
    <source>
        <dbReference type="EMBL" id="MDN4612565.1"/>
    </source>
</evidence>
<evidence type="ECO:0000313" key="5">
    <source>
        <dbReference type="Proteomes" id="UP001174209"/>
    </source>
</evidence>
<protein>
    <submittedName>
        <fullName evidence="4">Dynamin family protein</fullName>
    </submittedName>
</protein>
<dbReference type="Pfam" id="PF00350">
    <property type="entry name" value="Dynamin_N"/>
    <property type="match status" value="1"/>
</dbReference>
<dbReference type="Gene3D" id="3.40.50.300">
    <property type="entry name" value="P-loop containing nucleotide triphosphate hydrolases"/>
    <property type="match status" value="1"/>
</dbReference>